<reference evidence="9 10" key="1">
    <citation type="submission" date="2020-08" db="EMBL/GenBank/DDBJ databases">
        <title>Bridging the membrane lipid divide: bacteria of the FCB group superphylum have the potential to synthesize archaeal ether lipids.</title>
        <authorList>
            <person name="Villanueva L."/>
            <person name="Von Meijenfeldt F.A.B."/>
            <person name="Westbye A.B."/>
            <person name="Yadav S."/>
            <person name="Hopmans E.C."/>
            <person name="Dutilh B.E."/>
            <person name="Sinninghe Damste J.S."/>
        </authorList>
    </citation>
    <scope>NUCLEOTIDE SEQUENCE [LARGE SCALE GENOMIC DNA]</scope>
    <source>
        <strain evidence="9">NIOZ-UU82</strain>
    </source>
</reference>
<dbReference type="HAMAP" id="MF_01201">
    <property type="entry name" value="Ala_racemase"/>
    <property type="match status" value="1"/>
</dbReference>
<proteinExistence type="inferred from homology"/>
<organism evidence="9 10">
    <name type="scientific">Candidatus Desulfaltia bathyphila</name>
    <dbReference type="NCBI Taxonomy" id="2841697"/>
    <lineage>
        <taxon>Bacteria</taxon>
        <taxon>Pseudomonadati</taxon>
        <taxon>Thermodesulfobacteriota</taxon>
        <taxon>Desulfobacteria</taxon>
        <taxon>Desulfobacterales</taxon>
        <taxon>Desulfobacterales incertae sedis</taxon>
        <taxon>Candidatus Desulfaltia</taxon>
    </lineage>
</organism>
<comment type="cofactor">
    <cofactor evidence="2 5 6">
        <name>pyridoxal 5'-phosphate</name>
        <dbReference type="ChEBI" id="CHEBI:597326"/>
    </cofactor>
</comment>
<evidence type="ECO:0000256" key="7">
    <source>
        <dbReference type="PIRSR" id="PIRSR600821-52"/>
    </source>
</evidence>
<dbReference type="GO" id="GO:0008784">
    <property type="term" value="F:alanine racemase activity"/>
    <property type="evidence" value="ECO:0007669"/>
    <property type="project" value="UniProtKB-UniRule"/>
</dbReference>
<dbReference type="FunFam" id="3.20.20.10:FF:000002">
    <property type="entry name" value="Alanine racemase"/>
    <property type="match status" value="1"/>
</dbReference>
<dbReference type="GO" id="GO:0030632">
    <property type="term" value="P:D-alanine biosynthetic process"/>
    <property type="evidence" value="ECO:0007669"/>
    <property type="project" value="UniProtKB-UniRule"/>
</dbReference>
<dbReference type="InterPro" id="IPR001608">
    <property type="entry name" value="Ala_racemase_N"/>
</dbReference>
<evidence type="ECO:0000256" key="3">
    <source>
        <dbReference type="ARBA" id="ARBA00022898"/>
    </source>
</evidence>
<dbReference type="Gene3D" id="3.20.20.10">
    <property type="entry name" value="Alanine racemase"/>
    <property type="match status" value="1"/>
</dbReference>
<dbReference type="EMBL" id="JACNLL010000019">
    <property type="protein sequence ID" value="MBC8198698.1"/>
    <property type="molecule type" value="Genomic_DNA"/>
</dbReference>
<dbReference type="EC" id="5.1.1.1" evidence="5"/>
<dbReference type="SMART" id="SM01005">
    <property type="entry name" value="Ala_racemase_C"/>
    <property type="match status" value="1"/>
</dbReference>
<dbReference type="Gene3D" id="2.40.37.10">
    <property type="entry name" value="Lyase, Ornithine Decarboxylase, Chain A, domain 1"/>
    <property type="match status" value="1"/>
</dbReference>
<dbReference type="Pfam" id="PF00842">
    <property type="entry name" value="Ala_racemase_C"/>
    <property type="match status" value="1"/>
</dbReference>
<evidence type="ECO:0000256" key="1">
    <source>
        <dbReference type="ARBA" id="ARBA00000316"/>
    </source>
</evidence>
<name>A0A8J6N3W3_9BACT</name>
<keyword evidence="4 5" id="KW-0413">Isomerase</keyword>
<feature type="binding site" evidence="5 7">
    <location>
        <position position="333"/>
    </location>
    <ligand>
        <name>substrate</name>
    </ligand>
</feature>
<comment type="function">
    <text evidence="5">Catalyzes the interconversion of L-alanine and D-alanine. May also act on other amino acids.</text>
</comment>
<evidence type="ECO:0000259" key="8">
    <source>
        <dbReference type="SMART" id="SM01005"/>
    </source>
</evidence>
<sequence length="392" mass="42914">MTFYGGRLLQYPIVWAEVDLKAIAYNVCELRRITNPGSRLMAVVKANAYGHGLVEVAGKALESGAQALGVARASEGIQLRKAGFDASILVFSYTPPGQAKELVKFDLTQTVYSYKTAKALSAAASSSGKRIRVHLKVDTGMGRLGVLPDCFCISQSSRDVDNAVHEVELITRLKNLEIDGIYTHFAIADSPDRSYAENQLKIFKDFLDQLKRAGLEFPVRHAANSAAVINMPETHLDMVRTGISIYGLYTSDGVDKSRIDLKPAMELKARIIHLKKVPAGFKVSYGITYETKKATTIATVPIGYADGFNRLLSSRGHMLVCGRKAPIIGRVCMDMTMLDVGDIPEVSLEDEVVIFGKQGDVSITVDEIASSINTINYEIISTISDRVPRIYL</sequence>
<feature type="active site" description="Proton acceptor; specific for L-alanine" evidence="5">
    <location>
        <position position="285"/>
    </location>
</feature>
<dbReference type="PRINTS" id="PR00992">
    <property type="entry name" value="ALARACEMASE"/>
</dbReference>
<evidence type="ECO:0000313" key="10">
    <source>
        <dbReference type="Proteomes" id="UP000603545"/>
    </source>
</evidence>
<evidence type="ECO:0000256" key="6">
    <source>
        <dbReference type="PIRSR" id="PIRSR600821-50"/>
    </source>
</evidence>
<evidence type="ECO:0000313" key="9">
    <source>
        <dbReference type="EMBL" id="MBC8198698.1"/>
    </source>
</evidence>
<dbReference type="InterPro" id="IPR009006">
    <property type="entry name" value="Ala_racemase/Decarboxylase_C"/>
</dbReference>
<protein>
    <recommendedName>
        <fullName evidence="5">Alanine racemase</fullName>
        <ecNumber evidence="5">5.1.1.1</ecNumber>
    </recommendedName>
</protein>
<evidence type="ECO:0000256" key="2">
    <source>
        <dbReference type="ARBA" id="ARBA00001933"/>
    </source>
</evidence>
<feature type="modified residue" description="N6-(pyridoxal phosphate)lysine" evidence="5 6">
    <location>
        <position position="45"/>
    </location>
</feature>
<dbReference type="UniPathway" id="UPA00042">
    <property type="reaction ID" value="UER00497"/>
</dbReference>
<dbReference type="GO" id="GO:0030170">
    <property type="term" value="F:pyridoxal phosphate binding"/>
    <property type="evidence" value="ECO:0007669"/>
    <property type="project" value="UniProtKB-UniRule"/>
</dbReference>
<comment type="similarity">
    <text evidence="5">Belongs to the alanine racemase family.</text>
</comment>
<comment type="caution">
    <text evidence="9">The sequence shown here is derived from an EMBL/GenBank/DDBJ whole genome shotgun (WGS) entry which is preliminary data.</text>
</comment>
<dbReference type="NCBIfam" id="TIGR00492">
    <property type="entry name" value="alr"/>
    <property type="match status" value="1"/>
</dbReference>
<accession>A0A8J6N3W3</accession>
<dbReference type="FunFam" id="2.40.37.10:FF:000006">
    <property type="entry name" value="Alanine racemase"/>
    <property type="match status" value="1"/>
</dbReference>
<evidence type="ECO:0000256" key="4">
    <source>
        <dbReference type="ARBA" id="ARBA00023235"/>
    </source>
</evidence>
<keyword evidence="3 5" id="KW-0663">Pyridoxal phosphate</keyword>
<comment type="pathway">
    <text evidence="5">Amino-acid biosynthesis; D-alanine biosynthesis; D-alanine from L-alanine: step 1/1.</text>
</comment>
<feature type="binding site" evidence="5 7">
    <location>
        <position position="143"/>
    </location>
    <ligand>
        <name>substrate</name>
    </ligand>
</feature>
<dbReference type="PROSITE" id="PS00395">
    <property type="entry name" value="ALANINE_RACEMASE"/>
    <property type="match status" value="1"/>
</dbReference>
<dbReference type="SUPFAM" id="SSF50621">
    <property type="entry name" value="Alanine racemase C-terminal domain-like"/>
    <property type="match status" value="1"/>
</dbReference>
<dbReference type="InterPro" id="IPR029066">
    <property type="entry name" value="PLP-binding_barrel"/>
</dbReference>
<dbReference type="InterPro" id="IPR020622">
    <property type="entry name" value="Ala_racemase_pyridoxalP-BS"/>
</dbReference>
<dbReference type="PANTHER" id="PTHR30511">
    <property type="entry name" value="ALANINE RACEMASE"/>
    <property type="match status" value="1"/>
</dbReference>
<dbReference type="AlphaFoldDB" id="A0A8J6N3W3"/>
<feature type="active site" description="Proton acceptor; specific for D-alanine" evidence="5">
    <location>
        <position position="45"/>
    </location>
</feature>
<dbReference type="InterPro" id="IPR011079">
    <property type="entry name" value="Ala_racemase_C"/>
</dbReference>
<comment type="catalytic activity">
    <reaction evidence="1 5">
        <text>L-alanine = D-alanine</text>
        <dbReference type="Rhea" id="RHEA:20249"/>
        <dbReference type="ChEBI" id="CHEBI:57416"/>
        <dbReference type="ChEBI" id="CHEBI:57972"/>
        <dbReference type="EC" id="5.1.1.1"/>
    </reaction>
</comment>
<feature type="domain" description="Alanine racemase C-terminal" evidence="8">
    <location>
        <begin position="264"/>
        <end position="392"/>
    </location>
</feature>
<gene>
    <name evidence="9" type="primary">alr</name>
    <name evidence="9" type="ORF">H8E80_01430</name>
</gene>
<dbReference type="InterPro" id="IPR000821">
    <property type="entry name" value="Ala_racemase"/>
</dbReference>
<dbReference type="CDD" id="cd00430">
    <property type="entry name" value="PLPDE_III_AR"/>
    <property type="match status" value="1"/>
</dbReference>
<dbReference type="Proteomes" id="UP000603545">
    <property type="component" value="Unassembled WGS sequence"/>
</dbReference>
<dbReference type="Pfam" id="PF01168">
    <property type="entry name" value="Ala_racemase_N"/>
    <property type="match status" value="1"/>
</dbReference>
<dbReference type="GO" id="GO:0009252">
    <property type="term" value="P:peptidoglycan biosynthetic process"/>
    <property type="evidence" value="ECO:0007669"/>
    <property type="project" value="TreeGrafter"/>
</dbReference>
<dbReference type="SUPFAM" id="SSF51419">
    <property type="entry name" value="PLP-binding barrel"/>
    <property type="match status" value="1"/>
</dbReference>
<evidence type="ECO:0000256" key="5">
    <source>
        <dbReference type="HAMAP-Rule" id="MF_01201"/>
    </source>
</evidence>
<dbReference type="GO" id="GO:0005829">
    <property type="term" value="C:cytosol"/>
    <property type="evidence" value="ECO:0007669"/>
    <property type="project" value="TreeGrafter"/>
</dbReference>
<dbReference type="PANTHER" id="PTHR30511:SF0">
    <property type="entry name" value="ALANINE RACEMASE, CATABOLIC-RELATED"/>
    <property type="match status" value="1"/>
</dbReference>